<sequence>MIRFAQKEDASQAIDLVMIVLKDMELDIFEKLSDKEVKDLLVSAYIDKPTHRYGYKNAIVKEIDGQIAGIAFGYPYHHEKTIDDGFYDILEQNNLSQEYRLFTEEEAFDNEWYLDTLVTSPLFRGQGVAKELLNSLPNLAKQTGLTTIGLNVDKINDNAKRIYLNNGFEKIGETNIAGHEYEHLQKNL</sequence>
<dbReference type="Proteomes" id="UP001058273">
    <property type="component" value="Chromosome"/>
</dbReference>
<dbReference type="InterPro" id="IPR016181">
    <property type="entry name" value="Acyl_CoA_acyltransferase"/>
</dbReference>
<keyword evidence="2" id="KW-0012">Acyltransferase</keyword>
<accession>A0ABY5NYI7</accession>
<dbReference type="Pfam" id="PF00583">
    <property type="entry name" value="Acetyltransf_1"/>
    <property type="match status" value="1"/>
</dbReference>
<dbReference type="InterPro" id="IPR050680">
    <property type="entry name" value="YpeA/RimI_acetyltransf"/>
</dbReference>
<evidence type="ECO:0000256" key="1">
    <source>
        <dbReference type="ARBA" id="ARBA00022679"/>
    </source>
</evidence>
<dbReference type="RefSeq" id="WP_257702220.1">
    <property type="nucleotide sequence ID" value="NZ_CP102451.1"/>
</dbReference>
<keyword evidence="1" id="KW-0808">Transferase</keyword>
<dbReference type="SUPFAM" id="SSF55729">
    <property type="entry name" value="Acyl-CoA N-acyltransferases (Nat)"/>
    <property type="match status" value="1"/>
</dbReference>
<name>A0ABY5NYI7_9ENTE</name>
<dbReference type="PANTHER" id="PTHR43420">
    <property type="entry name" value="ACETYLTRANSFERASE"/>
    <property type="match status" value="1"/>
</dbReference>
<evidence type="ECO:0000256" key="2">
    <source>
        <dbReference type="ARBA" id="ARBA00023315"/>
    </source>
</evidence>
<feature type="domain" description="N-acetyltransferase" evidence="3">
    <location>
        <begin position="1"/>
        <end position="188"/>
    </location>
</feature>
<dbReference type="InterPro" id="IPR000182">
    <property type="entry name" value="GNAT_dom"/>
</dbReference>
<dbReference type="PANTHER" id="PTHR43420:SF52">
    <property type="entry name" value="N-ACETYLTRANSFERASE YODP"/>
    <property type="match status" value="1"/>
</dbReference>
<dbReference type="CDD" id="cd04301">
    <property type="entry name" value="NAT_SF"/>
    <property type="match status" value="1"/>
</dbReference>
<keyword evidence="5" id="KW-1185">Reference proteome</keyword>
<organism evidence="4 5">
    <name type="scientific">Vagococcus luciliae</name>
    <dbReference type="NCBI Taxonomy" id="2920380"/>
    <lineage>
        <taxon>Bacteria</taxon>
        <taxon>Bacillati</taxon>
        <taxon>Bacillota</taxon>
        <taxon>Bacilli</taxon>
        <taxon>Lactobacillales</taxon>
        <taxon>Enterococcaceae</taxon>
        <taxon>Vagococcus</taxon>
    </lineage>
</organism>
<dbReference type="EMBL" id="CP102451">
    <property type="protein sequence ID" value="UUV98716.1"/>
    <property type="molecule type" value="Genomic_DNA"/>
</dbReference>
<evidence type="ECO:0000313" key="5">
    <source>
        <dbReference type="Proteomes" id="UP001058273"/>
    </source>
</evidence>
<evidence type="ECO:0000313" key="4">
    <source>
        <dbReference type="EMBL" id="UUV98716.1"/>
    </source>
</evidence>
<gene>
    <name evidence="4" type="ORF">G314FT_08700</name>
</gene>
<protein>
    <recommendedName>
        <fullName evidence="3">N-acetyltransferase domain-containing protein</fullName>
    </recommendedName>
</protein>
<reference evidence="4" key="2">
    <citation type="submission" date="2022-08" db="EMBL/GenBank/DDBJ databases">
        <authorList>
            <person name="Poehlein A."/>
            <person name="Guzman J."/>
            <person name="Daniel R."/>
            <person name="Vilcinskas A."/>
        </authorList>
    </citation>
    <scope>NUCLEOTIDE SEQUENCE</scope>
    <source>
        <strain evidence="4">G314FT</strain>
    </source>
</reference>
<dbReference type="Gene3D" id="3.40.630.30">
    <property type="match status" value="1"/>
</dbReference>
<reference evidence="4" key="1">
    <citation type="submission" date="2022-08" db="EMBL/GenBank/DDBJ databases">
        <title>Genome sequence of Vagococcus luciliae DSM 112651.</title>
        <authorList>
            <person name="Juan G."/>
            <person name="Anja P."/>
            <person name="Rolf D."/>
            <person name="Kampfer P."/>
            <person name="Vilcinskas A."/>
        </authorList>
    </citation>
    <scope>NUCLEOTIDE SEQUENCE</scope>
    <source>
        <strain evidence="4">G314FT</strain>
    </source>
</reference>
<dbReference type="PROSITE" id="PS51186">
    <property type="entry name" value="GNAT"/>
    <property type="match status" value="1"/>
</dbReference>
<evidence type="ECO:0000259" key="3">
    <source>
        <dbReference type="PROSITE" id="PS51186"/>
    </source>
</evidence>
<proteinExistence type="predicted"/>